<protein>
    <submittedName>
        <fullName evidence="1">DUF3822 family protein</fullName>
    </submittedName>
</protein>
<evidence type="ECO:0000313" key="1">
    <source>
        <dbReference type="EMBL" id="HIT47789.1"/>
    </source>
</evidence>
<dbReference type="Proteomes" id="UP000886881">
    <property type="component" value="Unassembled WGS sequence"/>
</dbReference>
<gene>
    <name evidence="1" type="ORF">IAC35_08055</name>
</gene>
<dbReference type="InterPro" id="IPR024213">
    <property type="entry name" value="DUF3822"/>
</dbReference>
<dbReference type="Pfam" id="PF12864">
    <property type="entry name" value="DUF3822"/>
    <property type="match status" value="1"/>
</dbReference>
<dbReference type="Gene3D" id="3.30.420.260">
    <property type="match status" value="1"/>
</dbReference>
<comment type="caution">
    <text evidence="1">The sequence shown here is derived from an EMBL/GenBank/DDBJ whole genome shotgun (WGS) entry which is preliminary data.</text>
</comment>
<reference evidence="1" key="2">
    <citation type="journal article" date="2021" name="PeerJ">
        <title>Extensive microbial diversity within the chicken gut microbiome revealed by metagenomics and culture.</title>
        <authorList>
            <person name="Gilroy R."/>
            <person name="Ravi A."/>
            <person name="Getino M."/>
            <person name="Pursley I."/>
            <person name="Horton D.L."/>
            <person name="Alikhan N.F."/>
            <person name="Baker D."/>
            <person name="Gharbi K."/>
            <person name="Hall N."/>
            <person name="Watson M."/>
            <person name="Adriaenssens E.M."/>
            <person name="Foster-Nyarko E."/>
            <person name="Jarju S."/>
            <person name="Secka A."/>
            <person name="Antonio M."/>
            <person name="Oren A."/>
            <person name="Chaudhuri R.R."/>
            <person name="La Ragione R."/>
            <person name="Hildebrand F."/>
            <person name="Pallen M.J."/>
        </authorList>
    </citation>
    <scope>NUCLEOTIDE SEQUENCE</scope>
    <source>
        <strain evidence="1">ChiHecec2B26-709</strain>
    </source>
</reference>
<evidence type="ECO:0000313" key="2">
    <source>
        <dbReference type="Proteomes" id="UP000886881"/>
    </source>
</evidence>
<dbReference type="Gene3D" id="3.30.420.250">
    <property type="match status" value="1"/>
</dbReference>
<dbReference type="EMBL" id="DVLC01000143">
    <property type="protein sequence ID" value="HIT47789.1"/>
    <property type="molecule type" value="Genomic_DNA"/>
</dbReference>
<reference evidence="1" key="1">
    <citation type="submission" date="2020-10" db="EMBL/GenBank/DDBJ databases">
        <authorList>
            <person name="Gilroy R."/>
        </authorList>
    </citation>
    <scope>NUCLEOTIDE SEQUENCE</scope>
    <source>
        <strain evidence="1">ChiHecec2B26-709</strain>
    </source>
</reference>
<accession>A0A9D1GQ22</accession>
<sequence>MFTLVPSNFFNPEKEREALEGVAQFGKDCAVKHIDIPQYDAVLVYSTDEDSIVSTNEMAGILSRLPDCPAYNKILCSIIGDMLHIAIAQGKSLLLANCFRIQDFTTAEYFIFLAVKSLQINPEVSTICWASDLEPPQEMSLYRYFKAVIRI</sequence>
<proteinExistence type="predicted"/>
<organism evidence="1 2">
    <name type="scientific">Candidatus Cryptobacteroides merdipullorum</name>
    <dbReference type="NCBI Taxonomy" id="2840771"/>
    <lineage>
        <taxon>Bacteria</taxon>
        <taxon>Pseudomonadati</taxon>
        <taxon>Bacteroidota</taxon>
        <taxon>Bacteroidia</taxon>
        <taxon>Bacteroidales</taxon>
        <taxon>Candidatus Cryptobacteroides</taxon>
    </lineage>
</organism>
<name>A0A9D1GQ22_9BACT</name>
<dbReference type="AlphaFoldDB" id="A0A9D1GQ22"/>